<comment type="subcellular location">
    <subcellularLocation>
        <location evidence="1 3">Cell outer membrane</location>
        <topology evidence="1 3">Lipid-anchor</topology>
    </subcellularLocation>
</comment>
<dbReference type="InterPro" id="IPR010131">
    <property type="entry name" value="MdtP/NodT-like"/>
</dbReference>
<dbReference type="SUPFAM" id="SSF56954">
    <property type="entry name" value="Outer membrane efflux proteins (OEP)"/>
    <property type="match status" value="1"/>
</dbReference>
<dbReference type="AlphaFoldDB" id="A0A428LQP6"/>
<dbReference type="InterPro" id="IPR003423">
    <property type="entry name" value="OMP_efflux"/>
</dbReference>
<feature type="chain" id="PRO_5018817449" evidence="3">
    <location>
        <begin position="25"/>
        <end position="464"/>
    </location>
</feature>
<dbReference type="RefSeq" id="WP_119935416.1">
    <property type="nucleotide sequence ID" value="NZ_CAMLPR010000048.1"/>
</dbReference>
<evidence type="ECO:0000256" key="1">
    <source>
        <dbReference type="ARBA" id="ARBA00004459"/>
    </source>
</evidence>
<dbReference type="PANTHER" id="PTHR30203">
    <property type="entry name" value="OUTER MEMBRANE CATION EFFLUX PROTEIN"/>
    <property type="match status" value="1"/>
</dbReference>
<feature type="signal peptide" evidence="3">
    <location>
        <begin position="1"/>
        <end position="24"/>
    </location>
</feature>
<evidence type="ECO:0000313" key="4">
    <source>
        <dbReference type="EMBL" id="RSK67183.1"/>
    </source>
</evidence>
<keyword evidence="3" id="KW-0472">Membrane</keyword>
<sequence>MNTFTLSVTAAMAMLLVGCGQALKSEYQRPLLSVPDAWRVQDTGEGVAHFTPHWWDNFGDPTLSNLIVASLQSNNDLALAGIKLKQALLAAGISNLNVTPDFSASASASNTQNLRRNTTPAESYSNALSASYELDLWGKLARTREQSDWLAKASEQDLRATALTLIGTTSQLYWQIASLNQQIANMQRSLHIAQETLKMVTSRWRAGDLGQLDYLQAQQTVLSREVSLQDLSQQRDESRNALAILLSRPPGQYPAQRDGLDIHQSVPVAQRLPLEVIARRPDVHSAELNLRAALAGSDVAHLSFYPSLTLNASLNAGAAIFQQWFSNPARTLGSALDLPFIQWNKVRLTIEQSELDVQTAAIQFRKASYSALQDIDNAMSQRLTWQQEKQRQLDDLALSQQRLTLVESQYRHGAVVYQTLLDAQNTLLDSENALVKTQYNYLYSTMKLWLALGGGENDTVNQQG</sequence>
<dbReference type="Proteomes" id="UP000276389">
    <property type="component" value="Unassembled WGS sequence"/>
</dbReference>
<dbReference type="NCBIfam" id="TIGR01845">
    <property type="entry name" value="outer_NodT"/>
    <property type="match status" value="1"/>
</dbReference>
<evidence type="ECO:0000313" key="5">
    <source>
        <dbReference type="Proteomes" id="UP000276389"/>
    </source>
</evidence>
<accession>A0A428LQP6</accession>
<keyword evidence="3" id="KW-0732">Signal</keyword>
<evidence type="ECO:0000256" key="2">
    <source>
        <dbReference type="ARBA" id="ARBA00007613"/>
    </source>
</evidence>
<dbReference type="GO" id="GO:0015562">
    <property type="term" value="F:efflux transmembrane transporter activity"/>
    <property type="evidence" value="ECO:0007669"/>
    <property type="project" value="InterPro"/>
</dbReference>
<dbReference type="EMBL" id="RWHU01000004">
    <property type="protein sequence ID" value="RSK67183.1"/>
    <property type="molecule type" value="Genomic_DNA"/>
</dbReference>
<proteinExistence type="inferred from homology"/>
<dbReference type="Gene3D" id="1.20.1600.10">
    <property type="entry name" value="Outer membrane efflux proteins (OEP)"/>
    <property type="match status" value="1"/>
</dbReference>
<protein>
    <submittedName>
        <fullName evidence="4">TolC family protein</fullName>
    </submittedName>
</protein>
<comment type="caution">
    <text evidence="4">The sequence shown here is derived from an EMBL/GenBank/DDBJ whole genome shotgun (WGS) entry which is preliminary data.</text>
</comment>
<name>A0A428LQP6_9ENTR</name>
<organism evidence="4 5">
    <name type="scientific">Enterobacter huaxiensis</name>
    <dbReference type="NCBI Taxonomy" id="2494702"/>
    <lineage>
        <taxon>Bacteria</taxon>
        <taxon>Pseudomonadati</taxon>
        <taxon>Pseudomonadota</taxon>
        <taxon>Gammaproteobacteria</taxon>
        <taxon>Enterobacterales</taxon>
        <taxon>Enterobacteriaceae</taxon>
        <taxon>Enterobacter</taxon>
    </lineage>
</organism>
<evidence type="ECO:0000256" key="3">
    <source>
        <dbReference type="RuleBase" id="RU362097"/>
    </source>
</evidence>
<keyword evidence="3" id="KW-0449">Lipoprotein</keyword>
<dbReference type="Pfam" id="PF02321">
    <property type="entry name" value="OEP"/>
    <property type="match status" value="2"/>
</dbReference>
<dbReference type="PANTHER" id="PTHR30203:SF32">
    <property type="entry name" value="CATION EFFLUX SYSTEM PROTEIN CUSC"/>
    <property type="match status" value="1"/>
</dbReference>
<keyword evidence="3" id="KW-1134">Transmembrane beta strand</keyword>
<comment type="similarity">
    <text evidence="2 3">Belongs to the outer membrane factor (OMF) (TC 1.B.17) family.</text>
</comment>
<reference evidence="4 5" key="1">
    <citation type="submission" date="2018-12" db="EMBL/GenBank/DDBJ databases">
        <title>The Genome Submission of two Enterobacter spp. strains.</title>
        <authorList>
            <person name="Wu W."/>
            <person name="Wei L."/>
            <person name="Feng Y."/>
            <person name="Zong Z."/>
        </authorList>
    </citation>
    <scope>NUCLEOTIDE SEQUENCE [LARGE SCALE GENOMIC DNA]</scope>
    <source>
        <strain evidence="4 5">WCHEHu045002</strain>
    </source>
</reference>
<gene>
    <name evidence="4" type="ORF">EJE24_11445</name>
</gene>
<dbReference type="Gene3D" id="2.20.200.10">
    <property type="entry name" value="Outer membrane efflux proteins (OEP)"/>
    <property type="match status" value="1"/>
</dbReference>
<dbReference type="GO" id="GO:0009279">
    <property type="term" value="C:cell outer membrane"/>
    <property type="evidence" value="ECO:0007669"/>
    <property type="project" value="UniProtKB-SubCell"/>
</dbReference>
<keyword evidence="3" id="KW-0564">Palmitate</keyword>
<keyword evidence="3" id="KW-0812">Transmembrane</keyword>
<dbReference type="OrthoDB" id="9770517at2"/>